<sequence length="73" mass="7562">GGQHRRRELGAGLAQGLGQGQHLAGLDHVQGGTVAVLEDVRHLVGQQGGRDQLLVLAGVPLDGDLRRLVRGGV</sequence>
<protein>
    <submittedName>
        <fullName evidence="1">Uncharacterized protein</fullName>
    </submittedName>
</protein>
<feature type="non-terminal residue" evidence="1">
    <location>
        <position position="1"/>
    </location>
</feature>
<dbReference type="AlphaFoldDB" id="A0A6J4JWL1"/>
<gene>
    <name evidence="1" type="ORF">AVDCRST_MAG61-44</name>
</gene>
<organism evidence="1">
    <name type="scientific">uncultured Friedmanniella sp</name>
    <dbReference type="NCBI Taxonomy" id="335381"/>
    <lineage>
        <taxon>Bacteria</taxon>
        <taxon>Bacillati</taxon>
        <taxon>Actinomycetota</taxon>
        <taxon>Actinomycetes</taxon>
        <taxon>Propionibacteriales</taxon>
        <taxon>Nocardioidaceae</taxon>
        <taxon>Friedmanniella</taxon>
        <taxon>environmental samples</taxon>
    </lineage>
</organism>
<proteinExistence type="predicted"/>
<reference evidence="1" key="1">
    <citation type="submission" date="2020-02" db="EMBL/GenBank/DDBJ databases">
        <authorList>
            <person name="Meier V. D."/>
        </authorList>
    </citation>
    <scope>NUCLEOTIDE SEQUENCE</scope>
    <source>
        <strain evidence="1">AVDCRST_MAG61</strain>
    </source>
</reference>
<name>A0A6J4JWL1_9ACTN</name>
<evidence type="ECO:0000313" key="1">
    <source>
        <dbReference type="EMBL" id="CAA9289237.1"/>
    </source>
</evidence>
<accession>A0A6J4JWL1</accession>
<dbReference type="EMBL" id="CADCTT010000005">
    <property type="protein sequence ID" value="CAA9289237.1"/>
    <property type="molecule type" value="Genomic_DNA"/>
</dbReference>
<feature type="non-terminal residue" evidence="1">
    <location>
        <position position="73"/>
    </location>
</feature>